<sequence length="548" mass="59641">MAASTQAVAAANSAAAATPASPAQPHCFVYVNNERVELMEDRRLFLLGKYPEGTILVDPSFMPPRPVPMSTLDDERGVTLRKLLPNSHYHAFRVDPNTGERVPVHVPMRYLVVHNLPSNATAELIGKFFEQFDFIVESDIIKPPGHPNMCKGRGYVQFANADTVRNVLMQYRTLQLSPTITAWLDYSDTKPRGTTSAPPPQYHQTNTTTTTTAATTTTNVASTASSGGTSPTVAGAPVITLQTSSGAPVSAFDNHRSNNNNSNNLVAGRGPLVHNSNHPVQQHHNHHHHHTHALHHHHHHHSHHHQSHHTNNTGAGSGSILPAPAPPAAVATTNPNTYYFVTYIYEEHIQTSIRDGIFWPTKTNQRTFYQPLEHGGVVYLIFLLMHRPTLYGYARVTYRDMVRNKSANFTLEWIKHSVFSLEADLKKAFPQETIFGAMDGTSLKPDVGQAVCDYLEAQPSRTMPTDLPYINNSNSNSSSSPTASGAGTGTTTTSTPSVQRTSISTPTSAGGPSNANFVPQPRSAQSPTSQGTPLALPRSHSSGRKSPP</sequence>
<dbReference type="InterPro" id="IPR000504">
    <property type="entry name" value="RRM_dom"/>
</dbReference>
<accession>A0A0S4JMB7</accession>
<dbReference type="AlphaFoldDB" id="A0A0S4JMB7"/>
<feature type="compositionally biased region" description="Polar residues" evidence="2">
    <location>
        <begin position="498"/>
        <end position="532"/>
    </location>
</feature>
<keyword evidence="1" id="KW-0694">RNA-binding</keyword>
<dbReference type="SUPFAM" id="SSF54928">
    <property type="entry name" value="RNA-binding domain, RBD"/>
    <property type="match status" value="1"/>
</dbReference>
<dbReference type="Gene3D" id="3.30.70.330">
    <property type="match status" value="1"/>
</dbReference>
<dbReference type="InterPro" id="IPR012677">
    <property type="entry name" value="Nucleotide-bd_a/b_plait_sf"/>
</dbReference>
<evidence type="ECO:0000313" key="4">
    <source>
        <dbReference type="EMBL" id="CUG89643.1"/>
    </source>
</evidence>
<proteinExistence type="predicted"/>
<dbReference type="Proteomes" id="UP000051952">
    <property type="component" value="Unassembled WGS sequence"/>
</dbReference>
<feature type="compositionally biased region" description="Basic residues" evidence="2">
    <location>
        <begin position="281"/>
        <end position="308"/>
    </location>
</feature>
<name>A0A0S4JMB7_BODSA</name>
<feature type="region of interest" description="Disordered" evidence="2">
    <location>
        <begin position="191"/>
        <end position="214"/>
    </location>
</feature>
<reference evidence="5" key="1">
    <citation type="submission" date="2015-09" db="EMBL/GenBank/DDBJ databases">
        <authorList>
            <consortium name="Pathogen Informatics"/>
        </authorList>
    </citation>
    <scope>NUCLEOTIDE SEQUENCE [LARGE SCALE GENOMIC DNA]</scope>
    <source>
        <strain evidence="5">Lake Konstanz</strain>
    </source>
</reference>
<evidence type="ECO:0000313" key="5">
    <source>
        <dbReference type="Proteomes" id="UP000051952"/>
    </source>
</evidence>
<feature type="domain" description="RRM" evidence="3">
    <location>
        <begin position="109"/>
        <end position="181"/>
    </location>
</feature>
<dbReference type="CDD" id="cd00590">
    <property type="entry name" value="RRM_SF"/>
    <property type="match status" value="1"/>
</dbReference>
<dbReference type="Pfam" id="PF00076">
    <property type="entry name" value="RRM_1"/>
    <property type="match status" value="1"/>
</dbReference>
<dbReference type="InterPro" id="IPR007275">
    <property type="entry name" value="YTH_domain"/>
</dbReference>
<evidence type="ECO:0000259" key="3">
    <source>
        <dbReference type="PROSITE" id="PS50102"/>
    </source>
</evidence>
<evidence type="ECO:0000256" key="2">
    <source>
        <dbReference type="SAM" id="MobiDB-lite"/>
    </source>
</evidence>
<dbReference type="EMBL" id="CYKH01001755">
    <property type="protein sequence ID" value="CUG89643.1"/>
    <property type="molecule type" value="Genomic_DNA"/>
</dbReference>
<dbReference type="OMA" id="RDEYFWP"/>
<evidence type="ECO:0000256" key="1">
    <source>
        <dbReference type="PROSITE-ProRule" id="PRU00176"/>
    </source>
</evidence>
<feature type="compositionally biased region" description="Low complexity" evidence="2">
    <location>
        <begin position="471"/>
        <end position="497"/>
    </location>
</feature>
<dbReference type="SMART" id="SM00360">
    <property type="entry name" value="RRM"/>
    <property type="match status" value="1"/>
</dbReference>
<dbReference type="Gene3D" id="3.10.590.10">
    <property type="entry name" value="ph1033 like domains"/>
    <property type="match status" value="1"/>
</dbReference>
<dbReference type="OrthoDB" id="273327at2759"/>
<organism evidence="4 5">
    <name type="scientific">Bodo saltans</name>
    <name type="common">Flagellated protozoan</name>
    <dbReference type="NCBI Taxonomy" id="75058"/>
    <lineage>
        <taxon>Eukaryota</taxon>
        <taxon>Discoba</taxon>
        <taxon>Euglenozoa</taxon>
        <taxon>Kinetoplastea</taxon>
        <taxon>Metakinetoplastina</taxon>
        <taxon>Eubodonida</taxon>
        <taxon>Bodonidae</taxon>
        <taxon>Bodo</taxon>
    </lineage>
</organism>
<keyword evidence="5" id="KW-1185">Reference proteome</keyword>
<feature type="region of interest" description="Disordered" evidence="2">
    <location>
        <begin position="247"/>
        <end position="327"/>
    </location>
</feature>
<protein>
    <submittedName>
        <fullName evidence="4">RNA-binding protein, putative</fullName>
    </submittedName>
</protein>
<dbReference type="Pfam" id="PF04146">
    <property type="entry name" value="YTH"/>
    <property type="match status" value="1"/>
</dbReference>
<dbReference type="VEuPathDB" id="TriTrypDB:BSAL_22525"/>
<dbReference type="PROSITE" id="PS50102">
    <property type="entry name" value="RRM"/>
    <property type="match status" value="1"/>
</dbReference>
<feature type="compositionally biased region" description="Low complexity" evidence="2">
    <location>
        <begin position="205"/>
        <end position="214"/>
    </location>
</feature>
<feature type="region of interest" description="Disordered" evidence="2">
    <location>
        <begin position="462"/>
        <end position="548"/>
    </location>
</feature>
<gene>
    <name evidence="4" type="ORF">BSAL_22525</name>
</gene>
<dbReference type="InterPro" id="IPR035979">
    <property type="entry name" value="RBD_domain_sf"/>
</dbReference>
<dbReference type="GO" id="GO:0003723">
    <property type="term" value="F:RNA binding"/>
    <property type="evidence" value="ECO:0007669"/>
    <property type="project" value="UniProtKB-UniRule"/>
</dbReference>